<organism evidence="2 3">
    <name type="scientific">Microbacterium phyllosphaerae</name>
    <dbReference type="NCBI Taxonomy" id="124798"/>
    <lineage>
        <taxon>Bacteria</taxon>
        <taxon>Bacillati</taxon>
        <taxon>Actinomycetota</taxon>
        <taxon>Actinomycetes</taxon>
        <taxon>Micrococcales</taxon>
        <taxon>Microbacteriaceae</taxon>
        <taxon>Microbacterium</taxon>
    </lineage>
</organism>
<evidence type="ECO:0000313" key="2">
    <source>
        <dbReference type="EMBL" id="MBP2378937.1"/>
    </source>
</evidence>
<proteinExistence type="predicted"/>
<evidence type="ECO:0000256" key="1">
    <source>
        <dbReference type="SAM" id="Phobius"/>
    </source>
</evidence>
<keyword evidence="1" id="KW-0472">Membrane</keyword>
<keyword evidence="3" id="KW-1185">Reference proteome</keyword>
<feature type="transmembrane region" description="Helical" evidence="1">
    <location>
        <begin position="46"/>
        <end position="64"/>
    </location>
</feature>
<dbReference type="Proteomes" id="UP000703720">
    <property type="component" value="Unassembled WGS sequence"/>
</dbReference>
<sequence>MEFWSATSQLAAVLALALVLEVRGMYTRIAENPLSIRNRWGRMVTAVMYTLTLFALVYAFSSSLQGLREPDATPALRDWTSQALWFSFVVLVVVPTSPLIQAMIADFSFSPAGVRRRRLRQLEGEVGRAFDDARRRDRSARLTALISVSRRVVELSKSGASADKINAEWAGFVALLSDAASLVAAEGEVDDLMRTLTTGADLTDVEVKRFRNAMSVAEEIGRADLRVNLSGDAQANAKETQS</sequence>
<reference evidence="2 3" key="1">
    <citation type="submission" date="2021-03" db="EMBL/GenBank/DDBJ databases">
        <title>Sequencing the genomes of 1000 actinobacteria strains.</title>
        <authorList>
            <person name="Klenk H.-P."/>
        </authorList>
    </citation>
    <scope>NUCLEOTIDE SEQUENCE [LARGE SCALE GENOMIC DNA]</scope>
    <source>
        <strain evidence="2 3">DSM 13468</strain>
    </source>
</reference>
<feature type="transmembrane region" description="Helical" evidence="1">
    <location>
        <begin position="84"/>
        <end position="109"/>
    </location>
</feature>
<keyword evidence="1" id="KW-0812">Transmembrane</keyword>
<accession>A0ABS4WRV4</accession>
<name>A0ABS4WRV4_9MICO</name>
<protein>
    <submittedName>
        <fullName evidence="2">Uncharacterized protein</fullName>
    </submittedName>
</protein>
<comment type="caution">
    <text evidence="2">The sequence shown here is derived from an EMBL/GenBank/DDBJ whole genome shotgun (WGS) entry which is preliminary data.</text>
</comment>
<evidence type="ECO:0000313" key="3">
    <source>
        <dbReference type="Proteomes" id="UP000703720"/>
    </source>
</evidence>
<gene>
    <name evidence="2" type="ORF">JOF42_002432</name>
</gene>
<keyword evidence="1" id="KW-1133">Transmembrane helix</keyword>
<dbReference type="RefSeq" id="WP_210098088.1">
    <property type="nucleotide sequence ID" value="NZ_BAAAIO010000003.1"/>
</dbReference>
<dbReference type="EMBL" id="JAGIOA010000001">
    <property type="protein sequence ID" value="MBP2378937.1"/>
    <property type="molecule type" value="Genomic_DNA"/>
</dbReference>